<sequence length="199" mass="23463">MTMQEYNILDSTLSSTYSNKYIVANIFFSFGENLFTRIPDSYYCDMQRLMQQNNFPFISSNMIFELKFGKTKNIILNNLVFKTVNSDFIVRLFEFGRELNNIHKVRACVDTFMVIFREFINQESNNPQHYIKYKYDATLNIGNHVAKQFKIIDTCIKDDDYIIFKVMKLPDKLTNSGIYTCSVVCIFAIYAYMLIRIFG</sequence>
<keyword evidence="1" id="KW-0812">Transmembrane</keyword>
<proteinExistence type="predicted"/>
<keyword evidence="1" id="KW-0472">Membrane</keyword>
<reference evidence="2" key="1">
    <citation type="submission" date="2018-10" db="EMBL/GenBank/DDBJ databases">
        <title>Hidden diversity of soil giant viruses.</title>
        <authorList>
            <person name="Schulz F."/>
            <person name="Alteio L."/>
            <person name="Goudeau D."/>
            <person name="Ryan E.M."/>
            <person name="Malmstrom R.R."/>
            <person name="Blanchard J."/>
            <person name="Woyke T."/>
        </authorList>
    </citation>
    <scope>NUCLEOTIDE SEQUENCE</scope>
    <source>
        <strain evidence="2">FNV1</strain>
    </source>
</reference>
<dbReference type="EMBL" id="MK072132">
    <property type="protein sequence ID" value="AYV78996.1"/>
    <property type="molecule type" value="Genomic_DNA"/>
</dbReference>
<evidence type="ECO:0000313" key="2">
    <source>
        <dbReference type="EMBL" id="AYV78996.1"/>
    </source>
</evidence>
<accession>A0A3G4ZVT6</accession>
<name>A0A3G4ZVT6_9VIRU</name>
<keyword evidence="1" id="KW-1133">Transmembrane helix</keyword>
<organism evidence="2">
    <name type="scientific">Faunusvirus sp</name>
    <dbReference type="NCBI Taxonomy" id="2487766"/>
    <lineage>
        <taxon>Viruses</taxon>
        <taxon>Varidnaviria</taxon>
        <taxon>Bamfordvirae</taxon>
        <taxon>Nucleocytoviricota</taxon>
        <taxon>Megaviricetes</taxon>
        <taxon>Imitervirales</taxon>
        <taxon>Mimiviridae</taxon>
    </lineage>
</organism>
<feature type="transmembrane region" description="Helical" evidence="1">
    <location>
        <begin position="177"/>
        <end position="195"/>
    </location>
</feature>
<gene>
    <name evidence="2" type="ORF">Faunusvirus1_16</name>
</gene>
<evidence type="ECO:0000256" key="1">
    <source>
        <dbReference type="SAM" id="Phobius"/>
    </source>
</evidence>
<protein>
    <submittedName>
        <fullName evidence="2">Uncharacterized protein</fullName>
    </submittedName>
</protein>